<organism evidence="2">
    <name type="scientific">bioreactor metagenome</name>
    <dbReference type="NCBI Taxonomy" id="1076179"/>
    <lineage>
        <taxon>unclassified sequences</taxon>
        <taxon>metagenomes</taxon>
        <taxon>ecological metagenomes</taxon>
    </lineage>
</organism>
<protein>
    <recommendedName>
        <fullName evidence="1">TaqI-like C-terminal specificity domain-containing protein</fullName>
    </recommendedName>
</protein>
<accession>A0A645G8S1</accession>
<evidence type="ECO:0000259" key="1">
    <source>
        <dbReference type="Pfam" id="PF12950"/>
    </source>
</evidence>
<dbReference type="AlphaFoldDB" id="A0A645G8S1"/>
<dbReference type="EMBL" id="VSSQ01070622">
    <property type="protein sequence ID" value="MPN22400.1"/>
    <property type="molecule type" value="Genomic_DNA"/>
</dbReference>
<proteinExistence type="predicted"/>
<gene>
    <name evidence="2" type="ORF">SDC9_169783</name>
</gene>
<reference evidence="2" key="1">
    <citation type="submission" date="2019-08" db="EMBL/GenBank/DDBJ databases">
        <authorList>
            <person name="Kucharzyk K."/>
            <person name="Murdoch R.W."/>
            <person name="Higgins S."/>
            <person name="Loffler F."/>
        </authorList>
    </citation>
    <scope>NUCLEOTIDE SEQUENCE</scope>
</reference>
<dbReference type="Pfam" id="PF12950">
    <property type="entry name" value="TaqI_C"/>
    <property type="match status" value="1"/>
</dbReference>
<evidence type="ECO:0000313" key="2">
    <source>
        <dbReference type="EMBL" id="MPN22400.1"/>
    </source>
</evidence>
<dbReference type="InterPro" id="IPR025931">
    <property type="entry name" value="TaqI_C"/>
</dbReference>
<comment type="caution">
    <text evidence="2">The sequence shown here is derived from an EMBL/GenBank/DDBJ whole genome shotgun (WGS) entry which is preliminary data.</text>
</comment>
<name>A0A645G8S1_9ZZZZ</name>
<sequence length="246" mass="28321">MNSIQNNRIKAPYYIDSLFSKNNKLIEMIEYGKTNKISNYGECENACATSDAYNLKTFILEQSKEIKGEFFKLVNTGTIEKYHNKWGEKYITYLGLKILYPIVEKEIFNNSFGKAYTRKANSPKIIFKGLNLLDAFVDYTGSILPGKSTLVICSNNPQTLSLLCGILNSKLAFFYIKTKYSSSSYCGGITFSKDMINDFPIPHLNETEKTLLVDIVDKIIHYHKDSYLLKQKLDVILYKLYNLWSY</sequence>
<feature type="domain" description="TaqI-like C-terminal specificity" evidence="1">
    <location>
        <begin position="78"/>
        <end position="183"/>
    </location>
</feature>